<evidence type="ECO:0000313" key="2">
    <source>
        <dbReference type="Proteomes" id="UP000053676"/>
    </source>
</evidence>
<gene>
    <name evidence="1" type="ORF">NECAME_08905</name>
</gene>
<sequence>MFGVDQSLWDEDPYTPYGMKLEVFPSVEWMFLDVDIGKRWLDWLVQLVTNLALFVVQQPHKDH</sequence>
<dbReference type="KEGG" id="nai:NECAME_08905"/>
<dbReference type="Proteomes" id="UP000053676">
    <property type="component" value="Unassembled WGS sequence"/>
</dbReference>
<protein>
    <submittedName>
        <fullName evidence="1">Uncharacterized protein</fullName>
    </submittedName>
</protein>
<accession>W2TG89</accession>
<keyword evidence="2" id="KW-1185">Reference proteome</keyword>
<dbReference type="AlphaFoldDB" id="W2TG89"/>
<organism evidence="1 2">
    <name type="scientific">Necator americanus</name>
    <name type="common">Human hookworm</name>
    <dbReference type="NCBI Taxonomy" id="51031"/>
    <lineage>
        <taxon>Eukaryota</taxon>
        <taxon>Metazoa</taxon>
        <taxon>Ecdysozoa</taxon>
        <taxon>Nematoda</taxon>
        <taxon>Chromadorea</taxon>
        <taxon>Rhabditida</taxon>
        <taxon>Rhabditina</taxon>
        <taxon>Rhabditomorpha</taxon>
        <taxon>Strongyloidea</taxon>
        <taxon>Ancylostomatidae</taxon>
        <taxon>Bunostominae</taxon>
        <taxon>Necator</taxon>
    </lineage>
</organism>
<dbReference type="EMBL" id="KI658935">
    <property type="protein sequence ID" value="ETN80828.1"/>
    <property type="molecule type" value="Genomic_DNA"/>
</dbReference>
<evidence type="ECO:0000313" key="1">
    <source>
        <dbReference type="EMBL" id="ETN80828.1"/>
    </source>
</evidence>
<reference evidence="2" key="1">
    <citation type="journal article" date="2014" name="Nat. Genet.">
        <title>Genome of the human hookworm Necator americanus.</title>
        <authorList>
            <person name="Tang Y.T."/>
            <person name="Gao X."/>
            <person name="Rosa B.A."/>
            <person name="Abubucker S."/>
            <person name="Hallsworth-Pepin K."/>
            <person name="Martin J."/>
            <person name="Tyagi R."/>
            <person name="Heizer E."/>
            <person name="Zhang X."/>
            <person name="Bhonagiri-Palsikar V."/>
            <person name="Minx P."/>
            <person name="Warren W.C."/>
            <person name="Wang Q."/>
            <person name="Zhan B."/>
            <person name="Hotez P.J."/>
            <person name="Sternberg P.W."/>
            <person name="Dougall A."/>
            <person name="Gaze S.T."/>
            <person name="Mulvenna J."/>
            <person name="Sotillo J."/>
            <person name="Ranganathan S."/>
            <person name="Rabelo E.M."/>
            <person name="Wilson R.K."/>
            <person name="Felgner P.L."/>
            <person name="Bethony J."/>
            <person name="Hawdon J.M."/>
            <person name="Gasser R.B."/>
            <person name="Loukas A."/>
            <person name="Mitreva M."/>
        </authorList>
    </citation>
    <scope>NUCLEOTIDE SEQUENCE [LARGE SCALE GENOMIC DNA]</scope>
</reference>
<proteinExistence type="predicted"/>
<name>W2TG89_NECAM</name>